<evidence type="ECO:0000313" key="2">
    <source>
        <dbReference type="EMBL" id="KTW32348.1"/>
    </source>
</evidence>
<dbReference type="EMBL" id="LFWA01000002">
    <property type="protein sequence ID" value="KTW32348.1"/>
    <property type="molecule type" value="Genomic_DNA"/>
</dbReference>
<accession>A0A0W4ZVF7</accession>
<feature type="compositionally biased region" description="Polar residues" evidence="1">
    <location>
        <begin position="219"/>
        <end position="238"/>
    </location>
</feature>
<gene>
    <name evidence="2" type="ORF">T551_00438</name>
</gene>
<evidence type="ECO:0000256" key="1">
    <source>
        <dbReference type="SAM" id="MobiDB-lite"/>
    </source>
</evidence>
<feature type="compositionally biased region" description="Acidic residues" evidence="1">
    <location>
        <begin position="205"/>
        <end position="214"/>
    </location>
</feature>
<feature type="compositionally biased region" description="Polar residues" evidence="1">
    <location>
        <begin position="255"/>
        <end position="272"/>
    </location>
</feature>
<dbReference type="OrthoDB" id="5345069at2759"/>
<dbReference type="STRING" id="1408657.A0A0W4ZVF7"/>
<dbReference type="Proteomes" id="UP000053447">
    <property type="component" value="Unassembled WGS sequence"/>
</dbReference>
<keyword evidence="3" id="KW-1185">Reference proteome</keyword>
<proteinExistence type="predicted"/>
<dbReference type="GeneID" id="28938959"/>
<comment type="caution">
    <text evidence="2">The sequence shown here is derived from an EMBL/GenBank/DDBJ whole genome shotgun (WGS) entry which is preliminary data.</text>
</comment>
<organism evidence="2 3">
    <name type="scientific">Pneumocystis jirovecii (strain RU7)</name>
    <name type="common">Human pneumocystis pneumonia agent</name>
    <dbReference type="NCBI Taxonomy" id="1408657"/>
    <lineage>
        <taxon>Eukaryota</taxon>
        <taxon>Fungi</taxon>
        <taxon>Dikarya</taxon>
        <taxon>Ascomycota</taxon>
        <taxon>Taphrinomycotina</taxon>
        <taxon>Pneumocystomycetes</taxon>
        <taxon>Pneumocystaceae</taxon>
        <taxon>Pneumocystis</taxon>
    </lineage>
</organism>
<reference evidence="3" key="1">
    <citation type="journal article" date="2016" name="Nat. Commun.">
        <title>Genome analysis of three Pneumocystis species reveals adaptation mechanisms to life exclusively in mammalian hosts.</title>
        <authorList>
            <person name="Ma L."/>
            <person name="Chen Z."/>
            <person name="Huang D.W."/>
            <person name="Kutty G."/>
            <person name="Ishihara M."/>
            <person name="Wang H."/>
            <person name="Abouelleil A."/>
            <person name="Bishop L."/>
            <person name="Davey E."/>
            <person name="Deng R."/>
            <person name="Deng X."/>
            <person name="Fan L."/>
            <person name="Fantoni G."/>
            <person name="Fitzgerald M."/>
            <person name="Gogineni E."/>
            <person name="Goldberg J.M."/>
            <person name="Handley G."/>
            <person name="Hu X."/>
            <person name="Huber C."/>
            <person name="Jiao X."/>
            <person name="Jones K."/>
            <person name="Levin J.Z."/>
            <person name="Liu Y."/>
            <person name="Macdonald P."/>
            <person name="Melnikov A."/>
            <person name="Raley C."/>
            <person name="Sassi M."/>
            <person name="Sherman B.T."/>
            <person name="Song X."/>
            <person name="Sykes S."/>
            <person name="Tran B."/>
            <person name="Walsh L."/>
            <person name="Xia Y."/>
            <person name="Yang J."/>
            <person name="Young S."/>
            <person name="Zeng Q."/>
            <person name="Zheng X."/>
            <person name="Stephens R."/>
            <person name="Nusbaum C."/>
            <person name="Birren B.W."/>
            <person name="Azadi P."/>
            <person name="Lempicki R.A."/>
            <person name="Cuomo C.A."/>
            <person name="Kovacs J.A."/>
        </authorList>
    </citation>
    <scope>NUCLEOTIDE SEQUENCE [LARGE SCALE GENOMIC DNA]</scope>
    <source>
        <strain evidence="3">RU7</strain>
    </source>
</reference>
<feature type="region of interest" description="Disordered" evidence="1">
    <location>
        <begin position="203"/>
        <end position="272"/>
    </location>
</feature>
<dbReference type="VEuPathDB" id="FungiDB:T551_00438"/>
<dbReference type="RefSeq" id="XP_018231040.1">
    <property type="nucleotide sequence ID" value="XM_018372704.1"/>
</dbReference>
<name>A0A0W4ZVF7_PNEJ7</name>
<protein>
    <submittedName>
        <fullName evidence="2">Uncharacterized protein</fullName>
    </submittedName>
</protein>
<dbReference type="eggNOG" id="ENOG502T0ZM">
    <property type="taxonomic scope" value="Eukaryota"/>
</dbReference>
<evidence type="ECO:0000313" key="3">
    <source>
        <dbReference type="Proteomes" id="UP000053447"/>
    </source>
</evidence>
<sequence>MTHMSSQVIQKDRFIHSFRDLSLCSRVGEWNPTRSTVSVDGRGAMWQNPEESFYHKTTPYEHVYGDHSIPENAYFVDKPLGDSSDGSEKSYVNRLRQASATVWCEYGVQASGNFKMRKNKNNYGMKMGFSIKSLVFPHASAMSFGRPMAHHARSTNIAAPQHTMLIPRLSATETCLEGDQCEAPIYSNPSFNNNYLAERGLNDIPEVDDDDEDSDRSSVLSNGSGRQASIQSFTASSHYSHRGPFSHARSHSRGSDVSKNYNDYPNNATNESLASSQHLHPNLYARHYNASDFSVDQELYRADSGRKLYIANLAKDDILSDDDI</sequence>
<dbReference type="AlphaFoldDB" id="A0A0W4ZVF7"/>